<evidence type="ECO:0000256" key="7">
    <source>
        <dbReference type="ARBA" id="ARBA00023186"/>
    </source>
</evidence>
<dbReference type="PANTHER" id="PTHR47529:SF1">
    <property type="entry name" value="PERIPLASMIC CHAPERONE PPID"/>
    <property type="match status" value="1"/>
</dbReference>
<evidence type="ECO:0000256" key="5">
    <source>
        <dbReference type="ARBA" id="ARBA00022989"/>
    </source>
</evidence>
<sequence length="704" mass="77634">MAVLEKIRKRSLLLIALIGFALFAFIISDLVGKGSFTVFQNRNIGEVNGDPISNTDFREKVELTMKGMGANASTMSAVNSVWNREVNNRILEQEFEKLGINVSGERIINLVKNNPQVTSSPMFQNENGVFDAQKFIDYIADLKASSPQAYEQWKMQEESIITNAKQETYYSLIKAGLGVTEKEGEATYAEEGNEVTFKYLQVPYTSIADSTIAVSDSEIKSYINEHKDEFENGANRNARFVIFKEEASDNDVKSTEEDLAKLLNDTKVFENGKEVTVAGFRDTQDVAAFVSENSDISYDTTYVVKSKLPAKFADTLYNLSVGEIYGPYKDGDYFKISRMVGKKPNGSVKASHILISYEGIERVQAKESRTKEEAKALADEILAKAKKSGADFGELAKEYSEDPGSASKGGTYDNIVPGQMVPEFNDFIFDEPIGSIGVVETDFGYHVIKVEDKYETVNVATVARKIDASEETIGELYNNSNQFVYQVTEEGKDFEEAAKAGDFRVRVAANVEELGGGLPGINNQRGIVRWLFEDATSVGDVKKFNIPSGYVVVQLTGINKEGTQSVEAARATVEPILRQEKKAKQILEKGKGKSWDELADLFNVRSRMASKVTLANPTISGAGSEPAVVGTAFGLEAGKTSGLIEGEKGVYMIEVNAKNEAPKLENYTVYRNTLKDQNVTKYSTSVVNALKESADIEDNRATFY</sequence>
<keyword evidence="2" id="KW-1003">Cell membrane</keyword>
<dbReference type="PROSITE" id="PS50198">
    <property type="entry name" value="PPIC_PPIASE_2"/>
    <property type="match status" value="1"/>
</dbReference>
<dbReference type="GO" id="GO:0003755">
    <property type="term" value="F:peptidyl-prolyl cis-trans isomerase activity"/>
    <property type="evidence" value="ECO:0007669"/>
    <property type="project" value="UniProtKB-KW"/>
</dbReference>
<evidence type="ECO:0000256" key="4">
    <source>
        <dbReference type="ARBA" id="ARBA00022692"/>
    </source>
</evidence>
<proteinExistence type="inferred from homology"/>
<evidence type="ECO:0000256" key="2">
    <source>
        <dbReference type="ARBA" id="ARBA00022475"/>
    </source>
</evidence>
<comment type="similarity">
    <text evidence="8">Belongs to the PpiD chaperone family.</text>
</comment>
<gene>
    <name evidence="14" type="ORF">SAMN05216480_101266</name>
</gene>
<keyword evidence="11" id="KW-0697">Rotamase</keyword>
<evidence type="ECO:0000256" key="9">
    <source>
        <dbReference type="ARBA" id="ARBA00040743"/>
    </source>
</evidence>
<keyword evidence="3" id="KW-0997">Cell inner membrane</keyword>
<dbReference type="Pfam" id="PF13623">
    <property type="entry name" value="SurA_N_2"/>
    <property type="match status" value="1"/>
</dbReference>
<evidence type="ECO:0000256" key="10">
    <source>
        <dbReference type="ARBA" id="ARBA00042775"/>
    </source>
</evidence>
<evidence type="ECO:0000256" key="1">
    <source>
        <dbReference type="ARBA" id="ARBA00004382"/>
    </source>
</evidence>
<evidence type="ECO:0000259" key="13">
    <source>
        <dbReference type="PROSITE" id="PS50198"/>
    </source>
</evidence>
<name>A0A1I7EV11_9FLAO</name>
<evidence type="ECO:0000256" key="11">
    <source>
        <dbReference type="PROSITE-ProRule" id="PRU00278"/>
    </source>
</evidence>
<dbReference type="SUPFAM" id="SSF109998">
    <property type="entry name" value="Triger factor/SurA peptide-binding domain-like"/>
    <property type="match status" value="1"/>
</dbReference>
<dbReference type="RefSeq" id="WP_093021914.1">
    <property type="nucleotide sequence ID" value="NZ_FPBK01000001.1"/>
</dbReference>
<evidence type="ECO:0000256" key="3">
    <source>
        <dbReference type="ARBA" id="ARBA00022519"/>
    </source>
</evidence>
<keyword evidence="7" id="KW-0143">Chaperone</keyword>
<organism evidence="14 15">
    <name type="scientific">Pustulibacterium marinum</name>
    <dbReference type="NCBI Taxonomy" id="1224947"/>
    <lineage>
        <taxon>Bacteria</taxon>
        <taxon>Pseudomonadati</taxon>
        <taxon>Bacteroidota</taxon>
        <taxon>Flavobacteriia</taxon>
        <taxon>Flavobacteriales</taxon>
        <taxon>Flavobacteriaceae</taxon>
        <taxon>Pustulibacterium</taxon>
    </lineage>
</organism>
<dbReference type="Gene3D" id="3.10.50.40">
    <property type="match status" value="1"/>
</dbReference>
<evidence type="ECO:0000256" key="12">
    <source>
        <dbReference type="SAM" id="Phobius"/>
    </source>
</evidence>
<dbReference type="OrthoDB" id="9812372at2"/>
<dbReference type="Proteomes" id="UP000199138">
    <property type="component" value="Unassembled WGS sequence"/>
</dbReference>
<reference evidence="15" key="1">
    <citation type="submission" date="2016-10" db="EMBL/GenBank/DDBJ databases">
        <authorList>
            <person name="Varghese N."/>
            <person name="Submissions S."/>
        </authorList>
    </citation>
    <scope>NUCLEOTIDE SEQUENCE [LARGE SCALE GENOMIC DNA]</scope>
    <source>
        <strain evidence="15">CGMCC 1.12333</strain>
    </source>
</reference>
<dbReference type="InterPro" id="IPR000297">
    <property type="entry name" value="PPIase_PpiC"/>
</dbReference>
<keyword evidence="4 12" id="KW-0812">Transmembrane</keyword>
<evidence type="ECO:0000313" key="14">
    <source>
        <dbReference type="EMBL" id="SFU27733.1"/>
    </source>
</evidence>
<dbReference type="GO" id="GO:0005886">
    <property type="term" value="C:plasma membrane"/>
    <property type="evidence" value="ECO:0007669"/>
    <property type="project" value="UniProtKB-SubCell"/>
</dbReference>
<evidence type="ECO:0000313" key="15">
    <source>
        <dbReference type="Proteomes" id="UP000199138"/>
    </source>
</evidence>
<dbReference type="Pfam" id="PF13616">
    <property type="entry name" value="Rotamase_3"/>
    <property type="match status" value="1"/>
</dbReference>
<dbReference type="STRING" id="1224947.SAMN05216480_101266"/>
<feature type="transmembrane region" description="Helical" evidence="12">
    <location>
        <begin position="12"/>
        <end position="32"/>
    </location>
</feature>
<accession>A0A1I7EV11</accession>
<dbReference type="InterPro" id="IPR046357">
    <property type="entry name" value="PPIase_dom_sf"/>
</dbReference>
<evidence type="ECO:0000256" key="8">
    <source>
        <dbReference type="ARBA" id="ARBA00038408"/>
    </source>
</evidence>
<dbReference type="SUPFAM" id="SSF54534">
    <property type="entry name" value="FKBP-like"/>
    <property type="match status" value="1"/>
</dbReference>
<feature type="domain" description="PpiC" evidence="13">
    <location>
        <begin position="345"/>
        <end position="452"/>
    </location>
</feature>
<evidence type="ECO:0000256" key="6">
    <source>
        <dbReference type="ARBA" id="ARBA00023136"/>
    </source>
</evidence>
<dbReference type="EMBL" id="FPBK01000001">
    <property type="protein sequence ID" value="SFU27733.1"/>
    <property type="molecule type" value="Genomic_DNA"/>
</dbReference>
<dbReference type="InterPro" id="IPR027304">
    <property type="entry name" value="Trigger_fact/SurA_dom_sf"/>
</dbReference>
<dbReference type="PANTHER" id="PTHR47529">
    <property type="entry name" value="PEPTIDYL-PROLYL CIS-TRANS ISOMERASE D"/>
    <property type="match status" value="1"/>
</dbReference>
<dbReference type="InterPro" id="IPR052029">
    <property type="entry name" value="PpiD_chaperone"/>
</dbReference>
<keyword evidence="11 14" id="KW-0413">Isomerase</keyword>
<keyword evidence="5 12" id="KW-1133">Transmembrane helix</keyword>
<keyword evidence="6 12" id="KW-0472">Membrane</keyword>
<keyword evidence="15" id="KW-1185">Reference proteome</keyword>
<dbReference type="AlphaFoldDB" id="A0A1I7EV11"/>
<comment type="subcellular location">
    <subcellularLocation>
        <location evidence="1">Cell inner membrane</location>
        <topology evidence="1">Single-pass type II membrane protein</topology>
        <orientation evidence="1">Periplasmic side</orientation>
    </subcellularLocation>
</comment>
<protein>
    <recommendedName>
        <fullName evidence="9">Periplasmic chaperone PpiD</fullName>
    </recommendedName>
    <alternativeName>
        <fullName evidence="10">Periplasmic folding chaperone</fullName>
    </alternativeName>
</protein>